<feature type="domain" description="NB-ARC" evidence="7">
    <location>
        <begin position="1521"/>
        <end position="1676"/>
    </location>
</feature>
<dbReference type="Pfam" id="PF25019">
    <property type="entry name" value="LRR_R13L1-DRL21"/>
    <property type="match status" value="1"/>
</dbReference>
<evidence type="ECO:0000256" key="4">
    <source>
        <dbReference type="ARBA" id="ARBA00022741"/>
    </source>
</evidence>
<evidence type="ECO:0000256" key="1">
    <source>
        <dbReference type="ARBA" id="ARBA00008894"/>
    </source>
</evidence>
<keyword evidence="4" id="KW-0547">Nucleotide-binding</keyword>
<proteinExistence type="inferred from homology"/>
<dbReference type="GO" id="GO:0043531">
    <property type="term" value="F:ADP binding"/>
    <property type="evidence" value="ECO:0007669"/>
    <property type="project" value="InterPro"/>
</dbReference>
<evidence type="ECO:0000259" key="8">
    <source>
        <dbReference type="Pfam" id="PF18052"/>
    </source>
</evidence>
<evidence type="ECO:0000313" key="12">
    <source>
        <dbReference type="Proteomes" id="UP000829196"/>
    </source>
</evidence>
<evidence type="ECO:0000256" key="6">
    <source>
        <dbReference type="ARBA" id="ARBA00022840"/>
    </source>
</evidence>
<dbReference type="PRINTS" id="PR00364">
    <property type="entry name" value="DISEASERSIST"/>
</dbReference>
<dbReference type="GO" id="GO:0051707">
    <property type="term" value="P:response to other organism"/>
    <property type="evidence" value="ECO:0007669"/>
    <property type="project" value="UniProtKB-ARBA"/>
</dbReference>
<dbReference type="Pfam" id="PF00931">
    <property type="entry name" value="NB-ARC"/>
    <property type="match status" value="2"/>
</dbReference>
<feature type="domain" description="Disease resistance N-terminal" evidence="8">
    <location>
        <begin position="1312"/>
        <end position="1401"/>
    </location>
</feature>
<dbReference type="Gene3D" id="1.10.8.430">
    <property type="entry name" value="Helical domain of apoptotic protease-activating factors"/>
    <property type="match status" value="1"/>
</dbReference>
<dbReference type="InterPro" id="IPR027417">
    <property type="entry name" value="P-loop_NTPase"/>
</dbReference>
<dbReference type="InterPro" id="IPR002182">
    <property type="entry name" value="NB-ARC"/>
</dbReference>
<comment type="similarity">
    <text evidence="1">Belongs to the disease resistance NB-LRR family.</text>
</comment>
<keyword evidence="3" id="KW-0677">Repeat</keyword>
<dbReference type="InterPro" id="IPR058922">
    <property type="entry name" value="WHD_DRP"/>
</dbReference>
<accession>A0A8T3BN18</accession>
<evidence type="ECO:0000259" key="9">
    <source>
        <dbReference type="Pfam" id="PF23559"/>
    </source>
</evidence>
<evidence type="ECO:0000256" key="2">
    <source>
        <dbReference type="ARBA" id="ARBA00022614"/>
    </source>
</evidence>
<dbReference type="Gene3D" id="3.80.10.10">
    <property type="entry name" value="Ribonuclease Inhibitor"/>
    <property type="match status" value="4"/>
</dbReference>
<feature type="domain" description="Disease resistance N-terminal" evidence="8">
    <location>
        <begin position="14"/>
        <end position="102"/>
    </location>
</feature>
<dbReference type="InterPro" id="IPR032675">
    <property type="entry name" value="LRR_dom_sf"/>
</dbReference>
<dbReference type="SUPFAM" id="SSF52058">
    <property type="entry name" value="L domain-like"/>
    <property type="match status" value="2"/>
</dbReference>
<evidence type="ECO:0000256" key="3">
    <source>
        <dbReference type="ARBA" id="ARBA00022737"/>
    </source>
</evidence>
<keyword evidence="5" id="KW-0611">Plant defense</keyword>
<dbReference type="Gene3D" id="1.20.5.4130">
    <property type="match status" value="2"/>
</dbReference>
<gene>
    <name evidence="11" type="ORF">KFK09_010133</name>
</gene>
<dbReference type="Gene3D" id="1.10.10.10">
    <property type="entry name" value="Winged helix-like DNA-binding domain superfamily/Winged helix DNA-binding domain"/>
    <property type="match status" value="1"/>
</dbReference>
<dbReference type="PANTHER" id="PTHR36766">
    <property type="entry name" value="PLANT BROAD-SPECTRUM MILDEW RESISTANCE PROTEIN RPW8"/>
    <property type="match status" value="1"/>
</dbReference>
<evidence type="ECO:0000256" key="5">
    <source>
        <dbReference type="ARBA" id="ARBA00022821"/>
    </source>
</evidence>
<reference evidence="11" key="1">
    <citation type="journal article" date="2022" name="Front. Genet.">
        <title>Chromosome-Scale Assembly of the Dendrobium nobile Genome Provides Insights Into the Molecular Mechanism of the Biosynthesis of the Medicinal Active Ingredient of Dendrobium.</title>
        <authorList>
            <person name="Xu Q."/>
            <person name="Niu S.-C."/>
            <person name="Li K.-L."/>
            <person name="Zheng P.-J."/>
            <person name="Zhang X.-J."/>
            <person name="Jia Y."/>
            <person name="Liu Y."/>
            <person name="Niu Y.-X."/>
            <person name="Yu L.-H."/>
            <person name="Chen D.-F."/>
            <person name="Zhang G.-Q."/>
        </authorList>
    </citation>
    <scope>NUCLEOTIDE SEQUENCE</scope>
    <source>
        <tissue evidence="11">Leaf</tissue>
    </source>
</reference>
<evidence type="ECO:0000259" key="7">
    <source>
        <dbReference type="Pfam" id="PF00931"/>
    </source>
</evidence>
<dbReference type="Pfam" id="PF23559">
    <property type="entry name" value="WHD_DRP"/>
    <property type="match status" value="1"/>
</dbReference>
<dbReference type="OrthoDB" id="10362757at2759"/>
<protein>
    <submittedName>
        <fullName evidence="11">Uncharacterized protein</fullName>
    </submittedName>
</protein>
<dbReference type="EMBL" id="JAGYWB010000008">
    <property type="protein sequence ID" value="KAI0514099.1"/>
    <property type="molecule type" value="Genomic_DNA"/>
</dbReference>
<organism evidence="11 12">
    <name type="scientific">Dendrobium nobile</name>
    <name type="common">Orchid</name>
    <dbReference type="NCBI Taxonomy" id="94219"/>
    <lineage>
        <taxon>Eukaryota</taxon>
        <taxon>Viridiplantae</taxon>
        <taxon>Streptophyta</taxon>
        <taxon>Embryophyta</taxon>
        <taxon>Tracheophyta</taxon>
        <taxon>Spermatophyta</taxon>
        <taxon>Magnoliopsida</taxon>
        <taxon>Liliopsida</taxon>
        <taxon>Asparagales</taxon>
        <taxon>Orchidaceae</taxon>
        <taxon>Epidendroideae</taxon>
        <taxon>Malaxideae</taxon>
        <taxon>Dendrobiinae</taxon>
        <taxon>Dendrobium</taxon>
    </lineage>
</organism>
<comment type="caution">
    <text evidence="11">The sequence shown here is derived from an EMBL/GenBank/DDBJ whole genome shotgun (WGS) entry which is preliminary data.</text>
</comment>
<name>A0A8T3BN18_DENNO</name>
<feature type="domain" description="Disease resistance protein winged helix" evidence="9">
    <location>
        <begin position="457"/>
        <end position="507"/>
    </location>
</feature>
<dbReference type="InterPro" id="IPR042197">
    <property type="entry name" value="Apaf_helical"/>
</dbReference>
<evidence type="ECO:0000313" key="11">
    <source>
        <dbReference type="EMBL" id="KAI0514099.1"/>
    </source>
</evidence>
<dbReference type="InterPro" id="IPR041118">
    <property type="entry name" value="Rx_N"/>
</dbReference>
<keyword evidence="12" id="KW-1185">Reference proteome</keyword>
<dbReference type="GO" id="GO:0005524">
    <property type="term" value="F:ATP binding"/>
    <property type="evidence" value="ECO:0007669"/>
    <property type="project" value="UniProtKB-KW"/>
</dbReference>
<dbReference type="InterPro" id="IPR036388">
    <property type="entry name" value="WH-like_DNA-bd_sf"/>
</dbReference>
<dbReference type="Pfam" id="PF18052">
    <property type="entry name" value="Rx_N"/>
    <property type="match status" value="2"/>
</dbReference>
<dbReference type="Gene3D" id="3.40.50.300">
    <property type="entry name" value="P-loop containing nucleotide triphosphate hydrolases"/>
    <property type="match status" value="2"/>
</dbReference>
<feature type="domain" description="NB-ARC" evidence="7">
    <location>
        <begin position="213"/>
        <end position="373"/>
    </location>
</feature>
<dbReference type="SUPFAM" id="SSF52540">
    <property type="entry name" value="P-loop containing nucleoside triphosphate hydrolases"/>
    <property type="match status" value="2"/>
</dbReference>
<dbReference type="GO" id="GO:0006952">
    <property type="term" value="P:defense response"/>
    <property type="evidence" value="ECO:0007669"/>
    <property type="project" value="UniProtKB-KW"/>
</dbReference>
<feature type="domain" description="R13L1/DRL21-like LRR repeat region" evidence="10">
    <location>
        <begin position="705"/>
        <end position="830"/>
    </location>
</feature>
<dbReference type="PANTHER" id="PTHR36766:SF40">
    <property type="entry name" value="DISEASE RESISTANCE PROTEIN RGA3"/>
    <property type="match status" value="1"/>
</dbReference>
<keyword evidence="2" id="KW-0433">Leucine-rich repeat</keyword>
<dbReference type="Proteomes" id="UP000829196">
    <property type="component" value="Unassembled WGS sequence"/>
</dbReference>
<evidence type="ECO:0000259" key="10">
    <source>
        <dbReference type="Pfam" id="PF25019"/>
    </source>
</evidence>
<dbReference type="InterPro" id="IPR056789">
    <property type="entry name" value="LRR_R13L1-DRL21"/>
</dbReference>
<sequence>MAEWFVGPIMDKIINACYDYLEEQVGWQTGMKKELESLRENHPKIQAVVDFAVNKAQISDQNPALNKWIWKLRDAIDEANDVLDEFEYMKHKQQLIKNTEETKKRKVTSFLFESARKIVKIGERVLKMDPNLKRLEEAVQKLDKVSADVTTFLHLIDSAKQEYKEQEVDFYKTRETGYLPKNDLIGRGKDKEVVMEWLRNPSNEHRGADLYRNISLLSIVGHGGMGKTTLLQHVYKDEITKEFDLTMWVCVSNNFDVKKVIADMLQSLKMERPRCDTLDALQRRLEEEVMSKKFLLVLDDIWEEDEENDKSKWEDVLAPLASGGFGSKIMVTTRTDAVALMFAKVIKKKKEIVKLEGLEEDACLQLLNSHAFAVVENPSDDHKKLREIAGEIVKKLLGSPLVAKVIGGVLNDNLDERHWRKVLESNLLGQNSMNSILRLSYIVLPNHLQNCFAFCCMFRQDDHFDKDDLVRMWIALGFIQPSLDQEETMEDIGGRYFDVLVKKSFFEKCMILLHELARSVSIQEYLRVEDSIKLPSIIPETLRHLSIQTPDPDILRKIEKFKHLHSLFLLYEDSNQNVYSTLIEIFNTSRCLRLLYICIGQVKLKMIPEEIGNLIHLRYLDIDGYGLTMLPRSLSNLYHLQSIICWVQSQHEVDDFLPSDINILSNLHYVKLPKNYISSICGIGKLKSLQELNMFDLRDVSGYRIGELENMKDLCKLGINCLENVKDAAEACSAELCAKRRLTDLTLCWSTTYSMNIDLYENVLDNLQPPKCLRNLSIERYMGVRSAIWMNNVNPIFNLENIKLQNCSEWETLPAFGQLPFLKSLTLSEMPKVKWLESKFNGNDTYRAFPLLEILHIRGLIALEDWFEAGVAAEDGCLFPCLIELKLLNCPKLKELPSLPPKLERLVIEEIGWTTLNFCSSSNPIPLERLEVFHCPNITSLPLADEIARLAALRSLTIRNCTNLISLGRHREMQITNNCHLILEKIELMMCSKLKTLPPFGKLPFLKLLRLSNLPQVKWLESKFNGNDKYRAFPLLEKLYIWELDALEDWFEAGVAAEDGCLFPCLIELNLRNCPKLKELPSLPSKLKNLEIKGIGWRTLNFCSNSDPIPLEALMVLGCPNITSLPLADEIARLAALRYLTIIYCPNLISLGEMQKVETTNNRHLMLSALYINDPSVLLMEPLRSMASLKKLSIEDNDELVSFPNEAEQWFLKVRSSLSHLQFAKLKSLESLPSSLESLSSLQDLFIYDVPMLRELPNLPPSLRSLYIRNCHPELHKRYREDGALFLLLFTCSALTTSIVGAMAEFVVGPIMEKIINACSDYLKDQIGWQKGMKKELESLRENHPKIQAVVFAANEAQISDQNPAFNKWIWQLRDAIDEADDVLDDFEYTKHKQELCKNTKETKLTKNKKLRKVRSLMKSIKKRLVKIGERAVKIDPNLKRLEEAVQKLDKVSADVTNFIYLLDSTKQEQKEQEVDFYKARETESFPTTNYLIGRRKHKEIVMNWLRSPTNEPRETDLYRNISLLSIVGHGGMGKTTLLQHVYKNEITKEFDLKMWVCVSNNFDVKKVIADMLECLQNERPRLETLVALQRHVEEEVMSKKFLLVLDDIWEEEEEKDKNKWEDVLAPLSSGGFGSKILITTRTDSVALMFAKVLKKEGKIVKLDGLEEDDCLQLLTLMHLLV</sequence>
<dbReference type="FunFam" id="3.40.50.300:FF:001091">
    <property type="entry name" value="Probable disease resistance protein At1g61300"/>
    <property type="match status" value="1"/>
</dbReference>
<keyword evidence="6" id="KW-0067">ATP-binding</keyword>